<accession>A0A453KD24</accession>
<reference evidence="3" key="2">
    <citation type="journal article" date="2017" name="Nat. Plants">
        <title>The Aegilops tauschii genome reveals multiple impacts of transposons.</title>
        <authorList>
            <person name="Zhao G."/>
            <person name="Zou C."/>
            <person name="Li K."/>
            <person name="Wang K."/>
            <person name="Li T."/>
            <person name="Gao L."/>
            <person name="Zhang X."/>
            <person name="Wang H."/>
            <person name="Yang Z."/>
            <person name="Liu X."/>
            <person name="Jiang W."/>
            <person name="Mao L."/>
            <person name="Kong X."/>
            <person name="Jiao Y."/>
            <person name="Jia J."/>
        </authorList>
    </citation>
    <scope>NUCLEOTIDE SEQUENCE [LARGE SCALE GENOMIC DNA]</scope>
    <source>
        <strain evidence="3">cv. AL8/78</strain>
    </source>
</reference>
<sequence>YRQGTRRRRLKAGEDRPCGERGAVEDGSARRRRRGECLRRRAAGVGGRGASASDQAPAGAGSRRADGRWLEGFGGRLAWIAWGPPAVARRPEAVIRELAMCQCYSTLPLFQNLDIV</sequence>
<dbReference type="AlphaFoldDB" id="A0A453KD24"/>
<dbReference type="EnsemblPlants" id="AET5Gv20378600.10">
    <property type="protein sequence ID" value="AET5Gv20378600.10"/>
    <property type="gene ID" value="AET5Gv20378600"/>
</dbReference>
<evidence type="ECO:0000256" key="1">
    <source>
        <dbReference type="SAM" id="MobiDB-lite"/>
    </source>
</evidence>
<reference evidence="2" key="4">
    <citation type="submission" date="2019-03" db="UniProtKB">
        <authorList>
            <consortium name="EnsemblPlants"/>
        </authorList>
    </citation>
    <scope>IDENTIFICATION</scope>
</reference>
<feature type="compositionally biased region" description="Basic and acidic residues" evidence="1">
    <location>
        <begin position="11"/>
        <end position="39"/>
    </location>
</feature>
<keyword evidence="3" id="KW-1185">Reference proteome</keyword>
<feature type="region of interest" description="Disordered" evidence="1">
    <location>
        <begin position="1"/>
        <end position="66"/>
    </location>
</feature>
<reference evidence="2" key="3">
    <citation type="journal article" date="2017" name="Nature">
        <title>Genome sequence of the progenitor of the wheat D genome Aegilops tauschii.</title>
        <authorList>
            <person name="Luo M.C."/>
            <person name="Gu Y.Q."/>
            <person name="Puiu D."/>
            <person name="Wang H."/>
            <person name="Twardziok S.O."/>
            <person name="Deal K.R."/>
            <person name="Huo N."/>
            <person name="Zhu T."/>
            <person name="Wang L."/>
            <person name="Wang Y."/>
            <person name="McGuire P.E."/>
            <person name="Liu S."/>
            <person name="Long H."/>
            <person name="Ramasamy R.K."/>
            <person name="Rodriguez J.C."/>
            <person name="Van S.L."/>
            <person name="Yuan L."/>
            <person name="Wang Z."/>
            <person name="Xia Z."/>
            <person name="Xiao L."/>
            <person name="Anderson O.D."/>
            <person name="Ouyang S."/>
            <person name="Liang Y."/>
            <person name="Zimin A.V."/>
            <person name="Pertea G."/>
            <person name="Qi P."/>
            <person name="Bennetzen J.L."/>
            <person name="Dai X."/>
            <person name="Dawson M.W."/>
            <person name="Muller H.G."/>
            <person name="Kugler K."/>
            <person name="Rivarola-Duarte L."/>
            <person name="Spannagl M."/>
            <person name="Mayer K.F.X."/>
            <person name="Lu F.H."/>
            <person name="Bevan M.W."/>
            <person name="Leroy P."/>
            <person name="Li P."/>
            <person name="You F.M."/>
            <person name="Sun Q."/>
            <person name="Liu Z."/>
            <person name="Lyons E."/>
            <person name="Wicker T."/>
            <person name="Salzberg S.L."/>
            <person name="Devos K.M."/>
            <person name="Dvorak J."/>
        </authorList>
    </citation>
    <scope>NUCLEOTIDE SEQUENCE [LARGE SCALE GENOMIC DNA]</scope>
    <source>
        <strain evidence="2">cv. AL8/78</strain>
    </source>
</reference>
<reference evidence="2" key="5">
    <citation type="journal article" date="2021" name="G3 (Bethesda)">
        <title>Aegilops tauschii genome assembly Aet v5.0 features greater sequence contiguity and improved annotation.</title>
        <authorList>
            <person name="Wang L."/>
            <person name="Zhu T."/>
            <person name="Rodriguez J.C."/>
            <person name="Deal K.R."/>
            <person name="Dubcovsky J."/>
            <person name="McGuire P.E."/>
            <person name="Lux T."/>
            <person name="Spannagl M."/>
            <person name="Mayer K.F.X."/>
            <person name="Baldrich P."/>
            <person name="Meyers B.C."/>
            <person name="Huo N."/>
            <person name="Gu Y.Q."/>
            <person name="Zhou H."/>
            <person name="Devos K.M."/>
            <person name="Bennetzen J.L."/>
            <person name="Unver T."/>
            <person name="Budak H."/>
            <person name="Gulick P.J."/>
            <person name="Galiba G."/>
            <person name="Kalapos B."/>
            <person name="Nelson D.R."/>
            <person name="Li P."/>
            <person name="You F.M."/>
            <person name="Luo M.C."/>
            <person name="Dvorak J."/>
        </authorList>
    </citation>
    <scope>NUCLEOTIDE SEQUENCE [LARGE SCALE GENOMIC DNA]</scope>
    <source>
        <strain evidence="2">cv. AL8/78</strain>
    </source>
</reference>
<dbReference type="Gramene" id="AET5Gv20378600.10">
    <property type="protein sequence ID" value="AET5Gv20378600.10"/>
    <property type="gene ID" value="AET5Gv20378600"/>
</dbReference>
<proteinExistence type="predicted"/>
<protein>
    <submittedName>
        <fullName evidence="2">Uncharacterized protein</fullName>
    </submittedName>
</protein>
<dbReference type="Proteomes" id="UP000015105">
    <property type="component" value="Chromosome 5D"/>
</dbReference>
<evidence type="ECO:0000313" key="2">
    <source>
        <dbReference type="EnsemblPlants" id="AET5Gv20378600.10"/>
    </source>
</evidence>
<name>A0A453KD24_AEGTS</name>
<organism evidence="2 3">
    <name type="scientific">Aegilops tauschii subsp. strangulata</name>
    <name type="common">Goatgrass</name>
    <dbReference type="NCBI Taxonomy" id="200361"/>
    <lineage>
        <taxon>Eukaryota</taxon>
        <taxon>Viridiplantae</taxon>
        <taxon>Streptophyta</taxon>
        <taxon>Embryophyta</taxon>
        <taxon>Tracheophyta</taxon>
        <taxon>Spermatophyta</taxon>
        <taxon>Magnoliopsida</taxon>
        <taxon>Liliopsida</taxon>
        <taxon>Poales</taxon>
        <taxon>Poaceae</taxon>
        <taxon>BOP clade</taxon>
        <taxon>Pooideae</taxon>
        <taxon>Triticodae</taxon>
        <taxon>Triticeae</taxon>
        <taxon>Triticinae</taxon>
        <taxon>Aegilops</taxon>
    </lineage>
</organism>
<evidence type="ECO:0000313" key="3">
    <source>
        <dbReference type="Proteomes" id="UP000015105"/>
    </source>
</evidence>
<feature type="compositionally biased region" description="Basic residues" evidence="1">
    <location>
        <begin position="1"/>
        <end position="10"/>
    </location>
</feature>
<reference evidence="3" key="1">
    <citation type="journal article" date="2014" name="Science">
        <title>Ancient hybridizations among the ancestral genomes of bread wheat.</title>
        <authorList>
            <consortium name="International Wheat Genome Sequencing Consortium,"/>
            <person name="Marcussen T."/>
            <person name="Sandve S.R."/>
            <person name="Heier L."/>
            <person name="Spannagl M."/>
            <person name="Pfeifer M."/>
            <person name="Jakobsen K.S."/>
            <person name="Wulff B.B."/>
            <person name="Steuernagel B."/>
            <person name="Mayer K.F."/>
            <person name="Olsen O.A."/>
        </authorList>
    </citation>
    <scope>NUCLEOTIDE SEQUENCE [LARGE SCALE GENOMIC DNA]</scope>
    <source>
        <strain evidence="3">cv. AL8/78</strain>
    </source>
</reference>